<comment type="similarity">
    <text evidence="6">Belongs to the G-protein coupled receptor 1 family.</text>
</comment>
<feature type="transmembrane region" description="Helical" evidence="7">
    <location>
        <begin position="153"/>
        <end position="173"/>
    </location>
</feature>
<evidence type="ECO:0000256" key="6">
    <source>
        <dbReference type="RuleBase" id="RU000688"/>
    </source>
</evidence>
<keyword evidence="5 7" id="KW-0472">Membrane</keyword>
<evidence type="ECO:0000256" key="7">
    <source>
        <dbReference type="SAM" id="Phobius"/>
    </source>
</evidence>
<dbReference type="CDD" id="cd00637">
    <property type="entry name" value="7tm_classA_rhodopsin-like"/>
    <property type="match status" value="1"/>
</dbReference>
<evidence type="ECO:0000256" key="5">
    <source>
        <dbReference type="ARBA" id="ARBA00023136"/>
    </source>
</evidence>
<keyword evidence="2" id="KW-1003">Cell membrane</keyword>
<feature type="transmembrane region" description="Helical" evidence="7">
    <location>
        <begin position="241"/>
        <end position="261"/>
    </location>
</feature>
<organism evidence="9 10">
    <name type="scientific">Pocillopora meandrina</name>
    <dbReference type="NCBI Taxonomy" id="46732"/>
    <lineage>
        <taxon>Eukaryota</taxon>
        <taxon>Metazoa</taxon>
        <taxon>Cnidaria</taxon>
        <taxon>Anthozoa</taxon>
        <taxon>Hexacorallia</taxon>
        <taxon>Scleractinia</taxon>
        <taxon>Astrocoeniina</taxon>
        <taxon>Pocilloporidae</taxon>
        <taxon>Pocillopora</taxon>
    </lineage>
</organism>
<dbReference type="PRINTS" id="PR00237">
    <property type="entry name" value="GPCRRHODOPSN"/>
</dbReference>
<feature type="transmembrane region" description="Helical" evidence="7">
    <location>
        <begin position="110"/>
        <end position="132"/>
    </location>
</feature>
<keyword evidence="4 7" id="KW-1133">Transmembrane helix</keyword>
<keyword evidence="6" id="KW-0297">G-protein coupled receptor</keyword>
<keyword evidence="6" id="KW-0675">Receptor</keyword>
<feature type="transmembrane region" description="Helical" evidence="7">
    <location>
        <begin position="30"/>
        <end position="59"/>
    </location>
</feature>
<evidence type="ECO:0000256" key="3">
    <source>
        <dbReference type="ARBA" id="ARBA00022692"/>
    </source>
</evidence>
<evidence type="ECO:0000313" key="10">
    <source>
        <dbReference type="Proteomes" id="UP001159428"/>
    </source>
</evidence>
<dbReference type="PROSITE" id="PS00237">
    <property type="entry name" value="G_PROTEIN_RECEP_F1_1"/>
    <property type="match status" value="1"/>
</dbReference>
<comment type="caution">
    <text evidence="9">The sequence shown here is derived from an EMBL/GenBank/DDBJ whole genome shotgun (WGS) entry which is preliminary data.</text>
</comment>
<dbReference type="PANTHER" id="PTHR22750">
    <property type="entry name" value="G-PROTEIN COUPLED RECEPTOR"/>
    <property type="match status" value="1"/>
</dbReference>
<feature type="transmembrane region" description="Helical" evidence="7">
    <location>
        <begin position="80"/>
        <end position="104"/>
    </location>
</feature>
<dbReference type="AlphaFoldDB" id="A0AAU9W062"/>
<dbReference type="InterPro" id="IPR017452">
    <property type="entry name" value="GPCR_Rhodpsn_7TM"/>
</dbReference>
<sequence>MANNLSDQNETLFPCSYDPSLLLQVPPYLYYTYIVTAAFNAVFSLTASIGNALVLTALVKTRALHSPSKALLRSLALSDLFVGLFVQPVYIAYCLSGVVGNSWIRCTSWIVYPLLSDYFVAVSFFTMITISIDRFLALHLRARYRSVVTIKKANITVLSLWITSLIFPIARLLAGKITIVLSVSSFSLFIVVPTFTHLKIQRMLRRQERQVFNQFNQFYLHREESYLSINKYKKSVAAMRYVYVVLMLCYIPITCVAILYVKNDSSPLILLSLGNFAFTLLFVNSSLNPILYCWQIRQVRAAMWMLINNLNPCC</sequence>
<reference evidence="9 10" key="1">
    <citation type="submission" date="2022-05" db="EMBL/GenBank/DDBJ databases">
        <authorList>
            <consortium name="Genoscope - CEA"/>
            <person name="William W."/>
        </authorList>
    </citation>
    <scope>NUCLEOTIDE SEQUENCE [LARGE SCALE GENOMIC DNA]</scope>
</reference>
<protein>
    <recommendedName>
        <fullName evidence="8">G-protein coupled receptors family 1 profile domain-containing protein</fullName>
    </recommendedName>
</protein>
<keyword evidence="3 6" id="KW-0812">Transmembrane</keyword>
<dbReference type="Gene3D" id="1.20.1070.10">
    <property type="entry name" value="Rhodopsin 7-helix transmembrane proteins"/>
    <property type="match status" value="1"/>
</dbReference>
<keyword evidence="6" id="KW-0807">Transducer</keyword>
<dbReference type="PROSITE" id="PS50262">
    <property type="entry name" value="G_PROTEIN_RECEP_F1_2"/>
    <property type="match status" value="1"/>
</dbReference>
<dbReference type="InterPro" id="IPR000276">
    <property type="entry name" value="GPCR_Rhodpsn"/>
</dbReference>
<dbReference type="EMBL" id="CALNXJ010000005">
    <property type="protein sequence ID" value="CAH3040220.1"/>
    <property type="molecule type" value="Genomic_DNA"/>
</dbReference>
<accession>A0AAU9W062</accession>
<proteinExistence type="inferred from homology"/>
<evidence type="ECO:0000256" key="2">
    <source>
        <dbReference type="ARBA" id="ARBA00022475"/>
    </source>
</evidence>
<evidence type="ECO:0000256" key="4">
    <source>
        <dbReference type="ARBA" id="ARBA00022989"/>
    </source>
</evidence>
<gene>
    <name evidence="9" type="ORF">PMEA_00025847</name>
</gene>
<dbReference type="Proteomes" id="UP001159428">
    <property type="component" value="Unassembled WGS sequence"/>
</dbReference>
<name>A0AAU9W062_9CNID</name>
<comment type="subcellular location">
    <subcellularLocation>
        <location evidence="1">Cell membrane</location>
        <topology evidence="1">Multi-pass membrane protein</topology>
    </subcellularLocation>
</comment>
<dbReference type="SUPFAM" id="SSF81321">
    <property type="entry name" value="Family A G protein-coupled receptor-like"/>
    <property type="match status" value="1"/>
</dbReference>
<dbReference type="Pfam" id="PF00001">
    <property type="entry name" value="7tm_1"/>
    <property type="match status" value="1"/>
</dbReference>
<dbReference type="GO" id="GO:0005886">
    <property type="term" value="C:plasma membrane"/>
    <property type="evidence" value="ECO:0007669"/>
    <property type="project" value="UniProtKB-SubCell"/>
</dbReference>
<keyword evidence="10" id="KW-1185">Reference proteome</keyword>
<dbReference type="GO" id="GO:0004930">
    <property type="term" value="F:G protein-coupled receptor activity"/>
    <property type="evidence" value="ECO:0007669"/>
    <property type="project" value="UniProtKB-KW"/>
</dbReference>
<feature type="transmembrane region" description="Helical" evidence="7">
    <location>
        <begin position="179"/>
        <end position="200"/>
    </location>
</feature>
<evidence type="ECO:0000256" key="1">
    <source>
        <dbReference type="ARBA" id="ARBA00004651"/>
    </source>
</evidence>
<feature type="transmembrane region" description="Helical" evidence="7">
    <location>
        <begin position="273"/>
        <end position="294"/>
    </location>
</feature>
<evidence type="ECO:0000313" key="9">
    <source>
        <dbReference type="EMBL" id="CAH3040220.1"/>
    </source>
</evidence>
<feature type="domain" description="G-protein coupled receptors family 1 profile" evidence="8">
    <location>
        <begin position="50"/>
        <end position="292"/>
    </location>
</feature>
<evidence type="ECO:0000259" key="8">
    <source>
        <dbReference type="PROSITE" id="PS50262"/>
    </source>
</evidence>